<proteinExistence type="predicted"/>
<dbReference type="EMBL" id="MBRJ01000011">
    <property type="protein sequence ID" value="OHX49470.1"/>
    <property type="molecule type" value="Genomic_DNA"/>
</dbReference>
<evidence type="ECO:0000313" key="2">
    <source>
        <dbReference type="EMBL" id="OHX49470.1"/>
    </source>
</evidence>
<dbReference type="Proteomes" id="UP000180194">
    <property type="component" value="Unassembled WGS sequence"/>
</dbReference>
<evidence type="ECO:0000313" key="3">
    <source>
        <dbReference type="Proteomes" id="UP000180194"/>
    </source>
</evidence>
<sequence length="67" mass="7984">MRFSLYIDDYETEKIFSYLRWLFLAAAALLFYLPVLSGTLRWNSESFCICIRRRIPGKTRCILNAEK</sequence>
<comment type="caution">
    <text evidence="2">The sequence shown here is derived from an EMBL/GenBank/DDBJ whole genome shotgun (WGS) entry which is preliminary data.</text>
</comment>
<keyword evidence="1" id="KW-0812">Transmembrane</keyword>
<gene>
    <name evidence="2" type="ORF">BBV17_12865</name>
</gene>
<organism evidence="2 3">
    <name type="scientific">Cytobacillus oceanisediminis</name>
    <dbReference type="NCBI Taxonomy" id="665099"/>
    <lineage>
        <taxon>Bacteria</taxon>
        <taxon>Bacillati</taxon>
        <taxon>Bacillota</taxon>
        <taxon>Bacilli</taxon>
        <taxon>Bacillales</taxon>
        <taxon>Bacillaceae</taxon>
        <taxon>Cytobacillus</taxon>
    </lineage>
</organism>
<name>A0ABX3CVU6_9BACI</name>
<accession>A0ABX3CVU6</accession>
<keyword evidence="1" id="KW-1133">Transmembrane helix</keyword>
<keyword evidence="1" id="KW-0472">Membrane</keyword>
<feature type="transmembrane region" description="Helical" evidence="1">
    <location>
        <begin position="21"/>
        <end position="42"/>
    </location>
</feature>
<protein>
    <submittedName>
        <fullName evidence="2">Uncharacterized protein</fullName>
    </submittedName>
</protein>
<keyword evidence="3" id="KW-1185">Reference proteome</keyword>
<reference evidence="2 3" key="1">
    <citation type="submission" date="2016-07" db="EMBL/GenBank/DDBJ databases">
        <title>Bacillus oceanisediminis whole genome.</title>
        <authorList>
            <person name="Pal Y."/>
            <person name="Verma A."/>
            <person name="Mual P."/>
            <person name="Srinivasan K."/>
        </authorList>
    </citation>
    <scope>NUCLEOTIDE SEQUENCE [LARGE SCALE GENOMIC DNA]</scope>
    <source>
        <strain evidence="2 3">Bhandara28</strain>
    </source>
</reference>
<evidence type="ECO:0000256" key="1">
    <source>
        <dbReference type="SAM" id="Phobius"/>
    </source>
</evidence>